<dbReference type="KEGG" id="abp:AGABI1DRAFT110875"/>
<dbReference type="Pfam" id="PF09768">
    <property type="entry name" value="Peptidase_M76"/>
    <property type="match status" value="1"/>
</dbReference>
<evidence type="ECO:0000256" key="6">
    <source>
        <dbReference type="ARBA" id="ARBA00022801"/>
    </source>
</evidence>
<dbReference type="GO" id="GO:0004222">
    <property type="term" value="F:metalloendopeptidase activity"/>
    <property type="evidence" value="ECO:0007669"/>
    <property type="project" value="InterPro"/>
</dbReference>
<comment type="similarity">
    <text evidence="2 8">Belongs to the peptidase M76 family.</text>
</comment>
<dbReference type="PANTHER" id="PTHR21711:SF0">
    <property type="entry name" value="MITOCHONDRIAL INNER MEMBRANE PROTEASE ATP23 HOMOLOG"/>
    <property type="match status" value="1"/>
</dbReference>
<protein>
    <recommendedName>
        <fullName evidence="3 8">Mitochondrial inner membrane protease ATP23</fullName>
        <ecNumber evidence="8">3.4.24.-</ecNumber>
    </recommendedName>
</protein>
<sequence>MLITGLGVTEEERLADLRRHQTRNCETTKEYLMSYSPAVVFMLKHLKEIGCEVPASNILCAPCDLTRVGGFSPDPGAVVLCAGQFFSQSHMEQTMVHELMHMYDHCRFKVDWSNLRHHACSEIRANNLSGDCRYTRELRRGFVSFTKQHQACVRRQSVISVASNPACPDVETAEKVVNEVWESCSSDTRPFDEVRLIFLSEPSYGFSWPSCRYTSTIL</sequence>
<reference evidence="10" key="1">
    <citation type="journal article" date="2012" name="Proc. Natl. Acad. Sci. U.S.A.">
        <title>Genome sequence of the button mushroom Agaricus bisporus reveals mechanisms governing adaptation to a humic-rich ecological niche.</title>
        <authorList>
            <person name="Morin E."/>
            <person name="Kohler A."/>
            <person name="Baker A.R."/>
            <person name="Foulongne-Oriol M."/>
            <person name="Lombard V."/>
            <person name="Nagy L.G."/>
            <person name="Ohm R.A."/>
            <person name="Patyshakuliyeva A."/>
            <person name="Brun A."/>
            <person name="Aerts A.L."/>
            <person name="Bailey A.M."/>
            <person name="Billette C."/>
            <person name="Coutinho P.M."/>
            <person name="Deakin G."/>
            <person name="Doddapaneni H."/>
            <person name="Floudas D."/>
            <person name="Grimwood J."/>
            <person name="Hilden K."/>
            <person name="Kuees U."/>
            <person name="LaButti K.M."/>
            <person name="Lapidus A."/>
            <person name="Lindquist E.A."/>
            <person name="Lucas S.M."/>
            <person name="Murat C."/>
            <person name="Riley R.W."/>
            <person name="Salamov A.A."/>
            <person name="Schmutz J."/>
            <person name="Subramanian V."/>
            <person name="Woesten H.A.B."/>
            <person name="Xu J."/>
            <person name="Eastwood D.C."/>
            <person name="Foster G.D."/>
            <person name="Sonnenberg A.S."/>
            <person name="Cullen D."/>
            <person name="de Vries R.P."/>
            <person name="Lundell T."/>
            <person name="Hibbett D.S."/>
            <person name="Henrissat B."/>
            <person name="Burton K.S."/>
            <person name="Kerrigan R.W."/>
            <person name="Challen M.P."/>
            <person name="Grigoriev I.V."/>
            <person name="Martin F."/>
        </authorList>
    </citation>
    <scope>NUCLEOTIDE SEQUENCE [LARGE SCALE GENOMIC DNA]</scope>
    <source>
        <strain evidence="10">JB137-S8 / ATCC MYA-4627 / FGSC 10392</strain>
    </source>
</reference>
<accession>K5XL92</accession>
<name>K5XL92_AGABU</name>
<keyword evidence="7 8" id="KW-0482">Metalloprotease</keyword>
<dbReference type="InParanoid" id="K5XL92"/>
<dbReference type="STRING" id="597362.K5XL92"/>
<dbReference type="OrthoDB" id="285308at2759"/>
<evidence type="ECO:0000256" key="4">
    <source>
        <dbReference type="ARBA" id="ARBA00022670"/>
    </source>
</evidence>
<keyword evidence="10" id="KW-1185">Reference proteome</keyword>
<evidence type="ECO:0000313" key="10">
    <source>
        <dbReference type="Proteomes" id="UP000008493"/>
    </source>
</evidence>
<dbReference type="RefSeq" id="XP_007325946.1">
    <property type="nucleotide sequence ID" value="XM_007325884.1"/>
</dbReference>
<keyword evidence="8" id="KW-0496">Mitochondrion</keyword>
<dbReference type="HOGENOM" id="CLU_079125_0_0_1"/>
<keyword evidence="6 8" id="KW-0378">Hydrolase</keyword>
<evidence type="ECO:0000256" key="5">
    <source>
        <dbReference type="ARBA" id="ARBA00022723"/>
    </source>
</evidence>
<dbReference type="EMBL" id="JH971385">
    <property type="protein sequence ID" value="EKM84338.1"/>
    <property type="molecule type" value="Genomic_DNA"/>
</dbReference>
<evidence type="ECO:0000256" key="2">
    <source>
        <dbReference type="ARBA" id="ARBA00009915"/>
    </source>
</evidence>
<dbReference type="eggNOG" id="KOG3314">
    <property type="taxonomic scope" value="Eukaryota"/>
</dbReference>
<comment type="function">
    <text evidence="8">Has a dual role in the assembly of mitochondrial ATPase.</text>
</comment>
<gene>
    <name evidence="9" type="ORF">AGABI1DRAFT_110875</name>
</gene>
<comment type="subcellular location">
    <subcellularLocation>
        <location evidence="1 8">Mitochondrion inner membrane</location>
        <topology evidence="1 8">Peripheral membrane protein</topology>
        <orientation evidence="1 8">Intermembrane side</orientation>
    </subcellularLocation>
</comment>
<proteinExistence type="inferred from homology"/>
<dbReference type="GO" id="GO:0046872">
    <property type="term" value="F:metal ion binding"/>
    <property type="evidence" value="ECO:0007669"/>
    <property type="project" value="UniProtKB-KW"/>
</dbReference>
<keyword evidence="8" id="KW-0472">Membrane</keyword>
<dbReference type="AlphaFoldDB" id="K5XL92"/>
<dbReference type="GO" id="GO:0034982">
    <property type="term" value="P:mitochondrial protein processing"/>
    <property type="evidence" value="ECO:0007669"/>
    <property type="project" value="TreeGrafter"/>
</dbReference>
<evidence type="ECO:0000256" key="3">
    <source>
        <dbReference type="ARBA" id="ARBA00014615"/>
    </source>
</evidence>
<evidence type="ECO:0000256" key="1">
    <source>
        <dbReference type="ARBA" id="ARBA00004137"/>
    </source>
</evidence>
<evidence type="ECO:0000256" key="8">
    <source>
        <dbReference type="RuleBase" id="RU364057"/>
    </source>
</evidence>
<keyword evidence="8" id="KW-0999">Mitochondrion inner membrane</keyword>
<dbReference type="InterPro" id="IPR019165">
    <property type="entry name" value="Peptidase_M76_ATP23"/>
</dbReference>
<dbReference type="OMA" id="KRHHQTC"/>
<evidence type="ECO:0000313" key="9">
    <source>
        <dbReference type="EMBL" id="EKM84338.1"/>
    </source>
</evidence>
<organism evidence="9 10">
    <name type="scientific">Agaricus bisporus var. burnettii (strain JB137-S8 / ATCC MYA-4627 / FGSC 10392)</name>
    <name type="common">White button mushroom</name>
    <dbReference type="NCBI Taxonomy" id="597362"/>
    <lineage>
        <taxon>Eukaryota</taxon>
        <taxon>Fungi</taxon>
        <taxon>Dikarya</taxon>
        <taxon>Basidiomycota</taxon>
        <taxon>Agaricomycotina</taxon>
        <taxon>Agaricomycetes</taxon>
        <taxon>Agaricomycetidae</taxon>
        <taxon>Agaricales</taxon>
        <taxon>Agaricineae</taxon>
        <taxon>Agaricaceae</taxon>
        <taxon>Agaricus</taxon>
    </lineage>
</organism>
<keyword evidence="4 8" id="KW-0645">Protease</keyword>
<keyword evidence="5 8" id="KW-0479">Metal-binding</keyword>
<dbReference type="Proteomes" id="UP000008493">
    <property type="component" value="Unassembled WGS sequence"/>
</dbReference>
<dbReference type="FunCoup" id="K5XL92">
    <property type="interactions" value="368"/>
</dbReference>
<dbReference type="EC" id="3.4.24.-" evidence="8"/>
<dbReference type="PANTHER" id="PTHR21711">
    <property type="entry name" value="MITOCHONDRIAL INNER MEMBRANE PROTEASE"/>
    <property type="match status" value="1"/>
</dbReference>
<dbReference type="GO" id="GO:0005743">
    <property type="term" value="C:mitochondrial inner membrane"/>
    <property type="evidence" value="ECO:0007669"/>
    <property type="project" value="UniProtKB-SubCell"/>
</dbReference>
<dbReference type="GeneID" id="18823088"/>
<dbReference type="GO" id="GO:0033615">
    <property type="term" value="P:mitochondrial proton-transporting ATP synthase complex assembly"/>
    <property type="evidence" value="ECO:0007669"/>
    <property type="project" value="TreeGrafter"/>
</dbReference>
<evidence type="ECO:0000256" key="7">
    <source>
        <dbReference type="ARBA" id="ARBA00023049"/>
    </source>
</evidence>